<evidence type="ECO:0000313" key="2">
    <source>
        <dbReference type="Proteomes" id="UP000821865"/>
    </source>
</evidence>
<reference evidence="1" key="1">
    <citation type="submission" date="2020-05" db="EMBL/GenBank/DDBJ databases">
        <title>Large-scale comparative analyses of tick genomes elucidate their genetic diversity and vector capacities.</title>
        <authorList>
            <person name="Jia N."/>
            <person name="Wang J."/>
            <person name="Shi W."/>
            <person name="Du L."/>
            <person name="Sun Y."/>
            <person name="Zhan W."/>
            <person name="Jiang J."/>
            <person name="Wang Q."/>
            <person name="Zhang B."/>
            <person name="Ji P."/>
            <person name="Sakyi L.B."/>
            <person name="Cui X."/>
            <person name="Yuan T."/>
            <person name="Jiang B."/>
            <person name="Yang W."/>
            <person name="Lam T.T.-Y."/>
            <person name="Chang Q."/>
            <person name="Ding S."/>
            <person name="Wang X."/>
            <person name="Zhu J."/>
            <person name="Ruan X."/>
            <person name="Zhao L."/>
            <person name="Wei J."/>
            <person name="Que T."/>
            <person name="Du C."/>
            <person name="Cheng J."/>
            <person name="Dai P."/>
            <person name="Han X."/>
            <person name="Huang E."/>
            <person name="Gao Y."/>
            <person name="Liu J."/>
            <person name="Shao H."/>
            <person name="Ye R."/>
            <person name="Li L."/>
            <person name="Wei W."/>
            <person name="Wang X."/>
            <person name="Wang C."/>
            <person name="Yang T."/>
            <person name="Huo Q."/>
            <person name="Li W."/>
            <person name="Guo W."/>
            <person name="Chen H."/>
            <person name="Zhou L."/>
            <person name="Ni X."/>
            <person name="Tian J."/>
            <person name="Zhou Y."/>
            <person name="Sheng Y."/>
            <person name="Liu T."/>
            <person name="Pan Y."/>
            <person name="Xia L."/>
            <person name="Li J."/>
            <person name="Zhao F."/>
            <person name="Cao W."/>
        </authorList>
    </citation>
    <scope>NUCLEOTIDE SEQUENCE</scope>
    <source>
        <strain evidence="1">Dsil-2018</strain>
    </source>
</reference>
<gene>
    <name evidence="1" type="ORF">HPB49_003621</name>
</gene>
<keyword evidence="2" id="KW-1185">Reference proteome</keyword>
<dbReference type="Proteomes" id="UP000821865">
    <property type="component" value="Chromosome 5"/>
</dbReference>
<sequence>MPKEDSEPPRCAVCGLRRAPNAALLPFPDRQYSKLYSAWLDFVRRCPGKGNWQPDSRTGFVCSLHFTSNWLRRSRGSAHRTKLLLLNPCAVPTLYPSPEQRRRIAEANNSSAAAAQVPSNAKHYKPVGTHDPNQLSVDDGEGYSGIWDWKPDNCLTIDGCHTKPTDLPTLHPSKVHGFIAVTNSRSAVDAEAHSDSEETVDSADSPGAQSLPDTEQSTQSLLPEASTQCAISTATKFTWRTVRIMSRWTQYDVEKVSQGTQASGPDFDDDDVLKMRRGGVFRIFVLFAYSSYVHFLRVISYFG</sequence>
<dbReference type="EMBL" id="CM023474">
    <property type="protein sequence ID" value="KAH7948946.1"/>
    <property type="molecule type" value="Genomic_DNA"/>
</dbReference>
<protein>
    <submittedName>
        <fullName evidence="1">Uncharacterized protein</fullName>
    </submittedName>
</protein>
<evidence type="ECO:0000313" key="1">
    <source>
        <dbReference type="EMBL" id="KAH7948946.1"/>
    </source>
</evidence>
<organism evidence="1 2">
    <name type="scientific">Dermacentor silvarum</name>
    <name type="common">Tick</name>
    <dbReference type="NCBI Taxonomy" id="543639"/>
    <lineage>
        <taxon>Eukaryota</taxon>
        <taxon>Metazoa</taxon>
        <taxon>Ecdysozoa</taxon>
        <taxon>Arthropoda</taxon>
        <taxon>Chelicerata</taxon>
        <taxon>Arachnida</taxon>
        <taxon>Acari</taxon>
        <taxon>Parasitiformes</taxon>
        <taxon>Ixodida</taxon>
        <taxon>Ixodoidea</taxon>
        <taxon>Ixodidae</taxon>
        <taxon>Rhipicephalinae</taxon>
        <taxon>Dermacentor</taxon>
    </lineage>
</organism>
<comment type="caution">
    <text evidence="1">The sequence shown here is derived from an EMBL/GenBank/DDBJ whole genome shotgun (WGS) entry which is preliminary data.</text>
</comment>
<accession>A0ACB8CPF2</accession>
<proteinExistence type="predicted"/>
<name>A0ACB8CPF2_DERSI</name>